<keyword evidence="1" id="KW-0812">Transmembrane</keyword>
<accession>A0A0G0H3A5</accession>
<dbReference type="STRING" id="1618481.US54_C0062G0007"/>
<name>A0A0G0H3A5_9BACT</name>
<evidence type="ECO:0008006" key="4">
    <source>
        <dbReference type="Google" id="ProtNLM"/>
    </source>
</evidence>
<dbReference type="Proteomes" id="UP000034471">
    <property type="component" value="Unassembled WGS sequence"/>
</dbReference>
<keyword evidence="1" id="KW-0472">Membrane</keyword>
<sequence>MKSLITNNKGQTLVTLLVFTVVAIAVVSTAVVVMINIARSTSITESRFIASQAAESGIENAIIRMLRDPDYTGETMSVGDAIVVISVSGTDPIIITSKAILGSYEQTVQTTVTYVENRLAVSGWEYMY</sequence>
<comment type="caution">
    <text evidence="2">The sequence shown here is derived from an EMBL/GenBank/DDBJ whole genome shotgun (WGS) entry which is preliminary data.</text>
</comment>
<organism evidence="2 3">
    <name type="scientific">Candidatus Roizmanbacteria bacterium GW2011_GWA2_37_7</name>
    <dbReference type="NCBI Taxonomy" id="1618481"/>
    <lineage>
        <taxon>Bacteria</taxon>
        <taxon>Candidatus Roizmaniibacteriota</taxon>
    </lineage>
</organism>
<evidence type="ECO:0000256" key="1">
    <source>
        <dbReference type="SAM" id="Phobius"/>
    </source>
</evidence>
<dbReference type="EMBL" id="LBTJ01000062">
    <property type="protein sequence ID" value="KKQ36612.1"/>
    <property type="molecule type" value="Genomic_DNA"/>
</dbReference>
<dbReference type="AlphaFoldDB" id="A0A0G0H3A5"/>
<proteinExistence type="predicted"/>
<feature type="transmembrane region" description="Helical" evidence="1">
    <location>
        <begin position="12"/>
        <end position="38"/>
    </location>
</feature>
<protein>
    <recommendedName>
        <fullName evidence="4">Type 4 fimbrial biogenesis protein PilX N-terminal domain-containing protein</fullName>
    </recommendedName>
</protein>
<evidence type="ECO:0000313" key="3">
    <source>
        <dbReference type="Proteomes" id="UP000034471"/>
    </source>
</evidence>
<reference evidence="2 3" key="1">
    <citation type="journal article" date="2015" name="Nature">
        <title>rRNA introns, odd ribosomes, and small enigmatic genomes across a large radiation of phyla.</title>
        <authorList>
            <person name="Brown C.T."/>
            <person name="Hug L.A."/>
            <person name="Thomas B.C."/>
            <person name="Sharon I."/>
            <person name="Castelle C.J."/>
            <person name="Singh A."/>
            <person name="Wilkins M.J."/>
            <person name="Williams K.H."/>
            <person name="Banfield J.F."/>
        </authorList>
    </citation>
    <scope>NUCLEOTIDE SEQUENCE [LARGE SCALE GENOMIC DNA]</scope>
</reference>
<gene>
    <name evidence="2" type="ORF">US54_C0062G0007</name>
</gene>
<evidence type="ECO:0000313" key="2">
    <source>
        <dbReference type="EMBL" id="KKQ36612.1"/>
    </source>
</evidence>
<keyword evidence="1" id="KW-1133">Transmembrane helix</keyword>